<dbReference type="PROSITE" id="PS00530">
    <property type="entry name" value="RNASE_T2_1"/>
    <property type="match status" value="1"/>
</dbReference>
<name>A0A1X7S0Z0_ZYMT9</name>
<comment type="similarity">
    <text evidence="1 4">Belongs to the RNase T2 family.</text>
</comment>
<gene>
    <name evidence="6" type="ORF">ZT3D7_G8517</name>
</gene>
<dbReference type="GO" id="GO:0003723">
    <property type="term" value="F:RNA binding"/>
    <property type="evidence" value="ECO:0007669"/>
    <property type="project" value="InterPro"/>
</dbReference>
<evidence type="ECO:0000256" key="3">
    <source>
        <dbReference type="ARBA" id="ARBA00022759"/>
    </source>
</evidence>
<keyword evidence="3" id="KW-0378">Hydrolase</keyword>
<dbReference type="PANTHER" id="PTHR11240">
    <property type="entry name" value="RIBONUCLEASE T2"/>
    <property type="match status" value="1"/>
</dbReference>
<evidence type="ECO:0000256" key="4">
    <source>
        <dbReference type="RuleBase" id="RU004328"/>
    </source>
</evidence>
<dbReference type="Pfam" id="PF00445">
    <property type="entry name" value="Ribonuclease_T2"/>
    <property type="match status" value="1"/>
</dbReference>
<organism evidence="6 7">
    <name type="scientific">Zymoseptoria tritici (strain ST99CH_3D7)</name>
    <dbReference type="NCBI Taxonomy" id="1276538"/>
    <lineage>
        <taxon>Eukaryota</taxon>
        <taxon>Fungi</taxon>
        <taxon>Dikarya</taxon>
        <taxon>Ascomycota</taxon>
        <taxon>Pezizomycotina</taxon>
        <taxon>Dothideomycetes</taxon>
        <taxon>Dothideomycetidae</taxon>
        <taxon>Mycosphaerellales</taxon>
        <taxon>Mycosphaerellaceae</taxon>
        <taxon>Zymoseptoria</taxon>
    </lineage>
</organism>
<dbReference type="GO" id="GO:0033897">
    <property type="term" value="F:ribonuclease T2 activity"/>
    <property type="evidence" value="ECO:0007669"/>
    <property type="project" value="UniProtKB-EC"/>
</dbReference>
<evidence type="ECO:0000313" key="7">
    <source>
        <dbReference type="Proteomes" id="UP000215127"/>
    </source>
</evidence>
<proteinExistence type="inferred from homology"/>
<keyword evidence="5" id="KW-0732">Signal</keyword>
<dbReference type="EC" id="4.6.1.19" evidence="2"/>
<dbReference type="SUPFAM" id="SSF55895">
    <property type="entry name" value="Ribonuclease Rh-like"/>
    <property type="match status" value="1"/>
</dbReference>
<dbReference type="InterPro" id="IPR001568">
    <property type="entry name" value="RNase_T2-like"/>
</dbReference>
<feature type="chain" id="PRO_5012778745" description="ribonuclease T2" evidence="5">
    <location>
        <begin position="18"/>
        <end position="316"/>
    </location>
</feature>
<keyword evidence="3" id="KW-0255">Endonuclease</keyword>
<protein>
    <recommendedName>
        <fullName evidence="2">ribonuclease T2</fullName>
        <ecNumber evidence="2">4.6.1.19</ecNumber>
    </recommendedName>
</protein>
<accession>A0A1X7S0Z0</accession>
<keyword evidence="7" id="KW-1185">Reference proteome</keyword>
<dbReference type="EMBL" id="LT853699">
    <property type="protein sequence ID" value="SMQ53364.1"/>
    <property type="molecule type" value="Genomic_DNA"/>
</dbReference>
<dbReference type="PROSITE" id="PS00531">
    <property type="entry name" value="RNASE_T2_2"/>
    <property type="match status" value="1"/>
</dbReference>
<dbReference type="AlphaFoldDB" id="A0A1X7S0Z0"/>
<dbReference type="InterPro" id="IPR018188">
    <property type="entry name" value="RNase_T2_His_AS_1"/>
</dbReference>
<dbReference type="PANTHER" id="PTHR11240:SF17">
    <property type="entry name" value="RIBONUCLEASE T2"/>
    <property type="match status" value="1"/>
</dbReference>
<dbReference type="Gene3D" id="3.90.730.10">
    <property type="entry name" value="Ribonuclease T2-like"/>
    <property type="match status" value="1"/>
</dbReference>
<dbReference type="GO" id="GO:0005576">
    <property type="term" value="C:extracellular region"/>
    <property type="evidence" value="ECO:0007669"/>
    <property type="project" value="TreeGrafter"/>
</dbReference>
<dbReference type="Proteomes" id="UP000215127">
    <property type="component" value="Chromosome 8"/>
</dbReference>
<feature type="signal peptide" evidence="5">
    <location>
        <begin position="1"/>
        <end position="17"/>
    </location>
</feature>
<reference evidence="6 7" key="1">
    <citation type="submission" date="2016-06" db="EMBL/GenBank/DDBJ databases">
        <authorList>
            <person name="Kjaerup R.B."/>
            <person name="Dalgaard T.S."/>
            <person name="Juul-Madsen H.R."/>
        </authorList>
    </citation>
    <scope>NUCLEOTIDE SEQUENCE [LARGE SCALE GENOMIC DNA]</scope>
</reference>
<keyword evidence="3" id="KW-0540">Nuclease</keyword>
<dbReference type="GO" id="GO:0006401">
    <property type="term" value="P:RNA catabolic process"/>
    <property type="evidence" value="ECO:0007669"/>
    <property type="project" value="TreeGrafter"/>
</dbReference>
<evidence type="ECO:0000256" key="5">
    <source>
        <dbReference type="SAM" id="SignalP"/>
    </source>
</evidence>
<dbReference type="InterPro" id="IPR033130">
    <property type="entry name" value="RNase_T2_His_AS_2"/>
</dbReference>
<evidence type="ECO:0000313" key="6">
    <source>
        <dbReference type="EMBL" id="SMQ53364.1"/>
    </source>
</evidence>
<evidence type="ECO:0000256" key="2">
    <source>
        <dbReference type="ARBA" id="ARBA00012571"/>
    </source>
</evidence>
<evidence type="ECO:0000256" key="1">
    <source>
        <dbReference type="ARBA" id="ARBA00007469"/>
    </source>
</evidence>
<sequence>MRSAIAITGLLAASTSAELYSGLSQSNHSCSIQPAYRSCSKKANPASADTCCTETFGGLILSTQFWDTWSENPLPPNEFTLHGLWPDFCNGSYTQYCDLSRQYDPFPSPNTTNGLPNGTVVPAYNGTGVDTFLEAFGLYDLLAWMNKHWVAQTGPNHILWAHEFSKHGTCYSTFDLPCYGPKYVEHEEFIDYVETAIHYQRQLPTWEWLAGHGILPSNSTGYTKSDLENALTEEYGAVPYLGCSGSRYNETDAGKAAKTNDTGRTVLGEVWYFRHVNGRPQDGHAVPVDSPSVSGCTNATNALWYYEQTAQNATKY</sequence>
<dbReference type="InterPro" id="IPR036430">
    <property type="entry name" value="RNase_T2-like_sf"/>
</dbReference>